<evidence type="ECO:0000313" key="1">
    <source>
        <dbReference type="EMBL" id="JAD22819.1"/>
    </source>
</evidence>
<reference evidence="1" key="2">
    <citation type="journal article" date="2015" name="Data Brief">
        <title>Shoot transcriptome of the giant reed, Arundo donax.</title>
        <authorList>
            <person name="Barrero R.A."/>
            <person name="Guerrero F.D."/>
            <person name="Moolhuijzen P."/>
            <person name="Goolsby J.A."/>
            <person name="Tidwell J."/>
            <person name="Bellgard S.E."/>
            <person name="Bellgard M.I."/>
        </authorList>
    </citation>
    <scope>NUCLEOTIDE SEQUENCE</scope>
    <source>
        <tissue evidence="1">Shoot tissue taken approximately 20 cm above the soil surface</tissue>
    </source>
</reference>
<organism evidence="1">
    <name type="scientific">Arundo donax</name>
    <name type="common">Giant reed</name>
    <name type="synonym">Donax arundinaceus</name>
    <dbReference type="NCBI Taxonomy" id="35708"/>
    <lineage>
        <taxon>Eukaryota</taxon>
        <taxon>Viridiplantae</taxon>
        <taxon>Streptophyta</taxon>
        <taxon>Embryophyta</taxon>
        <taxon>Tracheophyta</taxon>
        <taxon>Spermatophyta</taxon>
        <taxon>Magnoliopsida</taxon>
        <taxon>Liliopsida</taxon>
        <taxon>Poales</taxon>
        <taxon>Poaceae</taxon>
        <taxon>PACMAD clade</taxon>
        <taxon>Arundinoideae</taxon>
        <taxon>Arundineae</taxon>
        <taxon>Arundo</taxon>
    </lineage>
</organism>
<name>A0A0A8YA94_ARUDO</name>
<protein>
    <submittedName>
        <fullName evidence="1">Uncharacterized protein</fullName>
    </submittedName>
</protein>
<reference evidence="1" key="1">
    <citation type="submission" date="2014-09" db="EMBL/GenBank/DDBJ databases">
        <authorList>
            <person name="Magalhaes I.L.F."/>
            <person name="Oliveira U."/>
            <person name="Santos F.R."/>
            <person name="Vidigal T.H.D.A."/>
            <person name="Brescovit A.D."/>
            <person name="Santos A.J."/>
        </authorList>
    </citation>
    <scope>NUCLEOTIDE SEQUENCE</scope>
    <source>
        <tissue evidence="1">Shoot tissue taken approximately 20 cm above the soil surface</tissue>
    </source>
</reference>
<sequence>MAHLPTGAAC</sequence>
<accession>A0A0A8YA94</accession>
<proteinExistence type="predicted"/>
<dbReference type="EMBL" id="GBRH01275076">
    <property type="protein sequence ID" value="JAD22819.1"/>
    <property type="molecule type" value="Transcribed_RNA"/>
</dbReference>